<gene>
    <name evidence="2" type="ORF">AZI98_10885</name>
</gene>
<sequence length="395" mass="43755">MGGALEGVKVLDLTRVLAGPYCTMILADLGADVIKVEAPGGSDETRFWGPPFQNGVSAYYLCANRNKRSITVNLKSEEGREIIRILAKEADVLIHNFKTGSMEKWQLDYDSLQKINSRLVYCSITGFGETGPYRYLPGYDFIIQGMSGLMSITGSEESGPMKIGVAMVDILTGLYSVISIEAALLERGRSGKGQKIDLSLMDTAVSSLANVASNYLISGKVPRRLGNDHPNIVPYSKFKALDGDIIIAVGNNRQFATLCEVMGLSEMAMDARFCTNVARMENKLELTRILEDQLQLKTVNEWIKLFSEKNIPCGPIHTIDQVFEHPQVLARDMVVQVEHPEAGMVKLVGSPVKLSRTNTKIERHPPMAGEHTWEILQEAGFSFEEITYFKENNII</sequence>
<dbReference type="OrthoDB" id="9797653at2"/>
<dbReference type="InterPro" id="IPR050483">
    <property type="entry name" value="CoA-transferase_III_domain"/>
</dbReference>
<evidence type="ECO:0000256" key="1">
    <source>
        <dbReference type="ARBA" id="ARBA00022679"/>
    </source>
</evidence>
<evidence type="ECO:0000313" key="3">
    <source>
        <dbReference type="Proteomes" id="UP000076476"/>
    </source>
</evidence>
<evidence type="ECO:0000313" key="2">
    <source>
        <dbReference type="EMBL" id="KZN96031.1"/>
    </source>
</evidence>
<dbReference type="PANTHER" id="PTHR48207:SF3">
    <property type="entry name" value="SUCCINATE--HYDROXYMETHYLGLUTARATE COA-TRANSFERASE"/>
    <property type="match status" value="1"/>
</dbReference>
<dbReference type="Gene3D" id="3.40.50.10540">
    <property type="entry name" value="Crotonobetainyl-coa:carnitine coa-transferase, domain 1"/>
    <property type="match status" value="1"/>
</dbReference>
<dbReference type="SUPFAM" id="SSF89796">
    <property type="entry name" value="CoA-transferase family III (CaiB/BaiF)"/>
    <property type="match status" value="1"/>
</dbReference>
<dbReference type="Gene3D" id="3.30.1540.10">
    <property type="entry name" value="formyl-coa transferase, domain 3"/>
    <property type="match status" value="1"/>
</dbReference>
<dbReference type="GO" id="GO:0008410">
    <property type="term" value="F:CoA-transferase activity"/>
    <property type="evidence" value="ECO:0007669"/>
    <property type="project" value="TreeGrafter"/>
</dbReference>
<accession>A0A165XHD7</accession>
<name>A0A165XHD7_9BACI</name>
<proteinExistence type="predicted"/>
<dbReference type="RefSeq" id="WP_063388328.1">
    <property type="nucleotide sequence ID" value="NZ_LWBR01000030.1"/>
</dbReference>
<organism evidence="2 3">
    <name type="scientific">Aeribacillus pallidus</name>
    <dbReference type="NCBI Taxonomy" id="33936"/>
    <lineage>
        <taxon>Bacteria</taxon>
        <taxon>Bacillati</taxon>
        <taxon>Bacillota</taxon>
        <taxon>Bacilli</taxon>
        <taxon>Bacillales</taxon>
        <taxon>Bacillaceae</taxon>
        <taxon>Aeribacillus</taxon>
    </lineage>
</organism>
<dbReference type="InterPro" id="IPR023606">
    <property type="entry name" value="CoA-Trfase_III_dom_1_sf"/>
</dbReference>
<dbReference type="Pfam" id="PF02515">
    <property type="entry name" value="CoA_transf_3"/>
    <property type="match status" value="1"/>
</dbReference>
<dbReference type="InterPro" id="IPR003673">
    <property type="entry name" value="CoA-Trfase_fam_III"/>
</dbReference>
<keyword evidence="1 2" id="KW-0808">Transferase</keyword>
<keyword evidence="3" id="KW-1185">Reference proteome</keyword>
<dbReference type="InterPro" id="IPR044855">
    <property type="entry name" value="CoA-Trfase_III_dom3_sf"/>
</dbReference>
<dbReference type="EMBL" id="LWBR01000030">
    <property type="protein sequence ID" value="KZN96031.1"/>
    <property type="molecule type" value="Genomic_DNA"/>
</dbReference>
<dbReference type="AlphaFoldDB" id="A0A165XHD7"/>
<dbReference type="PANTHER" id="PTHR48207">
    <property type="entry name" value="SUCCINATE--HYDROXYMETHYLGLUTARATE COA-TRANSFERASE"/>
    <property type="match status" value="1"/>
</dbReference>
<protein>
    <submittedName>
        <fullName evidence="2">CoA-transferase</fullName>
    </submittedName>
</protein>
<comment type="caution">
    <text evidence="2">The sequence shown here is derived from an EMBL/GenBank/DDBJ whole genome shotgun (WGS) entry which is preliminary data.</text>
</comment>
<dbReference type="Proteomes" id="UP000076476">
    <property type="component" value="Unassembled WGS sequence"/>
</dbReference>
<reference evidence="2 3" key="1">
    <citation type="submission" date="2016-04" db="EMBL/GenBank/DDBJ databases">
        <title>Draft genome sequence of Aeribacillus pallidus 8m3 from petroleum reservoir.</title>
        <authorList>
            <person name="Poltaraus A.B."/>
            <person name="Nazina T.N."/>
            <person name="Tourova T.P."/>
            <person name="Malakho S.M."/>
            <person name="Korshunova A.V."/>
            <person name="Sokolova D.S."/>
        </authorList>
    </citation>
    <scope>NUCLEOTIDE SEQUENCE [LARGE SCALE GENOMIC DNA]</scope>
    <source>
        <strain evidence="2 3">8m3</strain>
    </source>
</reference>
<dbReference type="STRING" id="33936.AZI98_10885"/>